<comment type="caution">
    <text evidence="2">The sequence shown here is derived from an EMBL/GenBank/DDBJ whole genome shotgun (WGS) entry which is preliminary data.</text>
</comment>
<feature type="chain" id="PRO_5045830144" evidence="1">
    <location>
        <begin position="17"/>
        <end position="204"/>
    </location>
</feature>
<evidence type="ECO:0000313" key="3">
    <source>
        <dbReference type="Proteomes" id="UP001363151"/>
    </source>
</evidence>
<organism evidence="2 3">
    <name type="scientific">Aureococcus anophagefferens</name>
    <name type="common">Harmful bloom alga</name>
    <dbReference type="NCBI Taxonomy" id="44056"/>
    <lineage>
        <taxon>Eukaryota</taxon>
        <taxon>Sar</taxon>
        <taxon>Stramenopiles</taxon>
        <taxon>Ochrophyta</taxon>
        <taxon>Pelagophyceae</taxon>
        <taxon>Pelagomonadales</taxon>
        <taxon>Pelagomonadaceae</taxon>
        <taxon>Aureococcus</taxon>
    </lineage>
</organism>
<sequence length="204" mass="21558">MAPLLRVCCALGVASALELASPRRRAVFTSGAAVATTRALPALGDEPAYAGTAEERRQAVFDRIKTLGIRGFAEPWPETRRNMLWAGGLKDEPRTRGAFSDYNHCDLVCMLPSVFDESNADGAVKGISTSNALGEAIRGASLAELGAGGSWATCMLGCGSEPPRDVAHVQRVAFKLVWCPGATDSYRRFVLVGDDGTLLAGEQG</sequence>
<keyword evidence="1" id="KW-0732">Signal</keyword>
<name>A0ABR1FJK0_AURAN</name>
<proteinExistence type="predicted"/>
<dbReference type="Proteomes" id="UP001363151">
    <property type="component" value="Unassembled WGS sequence"/>
</dbReference>
<keyword evidence="3" id="KW-1185">Reference proteome</keyword>
<evidence type="ECO:0000313" key="2">
    <source>
        <dbReference type="EMBL" id="KAK7232053.1"/>
    </source>
</evidence>
<accession>A0ABR1FJK0</accession>
<reference evidence="2 3" key="1">
    <citation type="submission" date="2024-03" db="EMBL/GenBank/DDBJ databases">
        <title>Aureococcus anophagefferens CCMP1851 and Kratosvirus quantuckense: Draft genome of a second virus-susceptible host strain in the model system.</title>
        <authorList>
            <person name="Chase E."/>
            <person name="Truchon A.R."/>
            <person name="Schepens W."/>
            <person name="Wilhelm S.W."/>
        </authorList>
    </citation>
    <scope>NUCLEOTIDE SEQUENCE [LARGE SCALE GENOMIC DNA]</scope>
    <source>
        <strain evidence="2 3">CCMP1851</strain>
    </source>
</reference>
<evidence type="ECO:0000256" key="1">
    <source>
        <dbReference type="SAM" id="SignalP"/>
    </source>
</evidence>
<gene>
    <name evidence="2" type="ORF">SO694_00031135</name>
</gene>
<feature type="signal peptide" evidence="1">
    <location>
        <begin position="1"/>
        <end position="16"/>
    </location>
</feature>
<dbReference type="EMBL" id="JBBJCI010000371">
    <property type="protein sequence ID" value="KAK7232053.1"/>
    <property type="molecule type" value="Genomic_DNA"/>
</dbReference>
<protein>
    <submittedName>
        <fullName evidence="2">Uncharacterized protein</fullName>
    </submittedName>
</protein>